<keyword evidence="6" id="KW-0418">Kinase</keyword>
<keyword evidence="4" id="KW-1133">Transmembrane helix</keyword>
<evidence type="ECO:0000256" key="1">
    <source>
        <dbReference type="ARBA" id="ARBA00000085"/>
    </source>
</evidence>
<feature type="domain" description="Histidine kinase" evidence="5">
    <location>
        <begin position="377"/>
        <end position="601"/>
    </location>
</feature>
<evidence type="ECO:0000256" key="3">
    <source>
        <dbReference type="ARBA" id="ARBA00022553"/>
    </source>
</evidence>
<dbReference type="InterPro" id="IPR050956">
    <property type="entry name" value="2C_system_His_kinase"/>
</dbReference>
<dbReference type="Gene3D" id="3.30.565.10">
    <property type="entry name" value="Histidine kinase-like ATPase, C-terminal domain"/>
    <property type="match status" value="1"/>
</dbReference>
<keyword evidence="3" id="KW-0597">Phosphoprotein</keyword>
<dbReference type="PROSITE" id="PS50109">
    <property type="entry name" value="HIS_KIN"/>
    <property type="match status" value="1"/>
</dbReference>
<gene>
    <name evidence="6" type="ORF">Q2362_05695</name>
</gene>
<keyword evidence="4" id="KW-0812">Transmembrane</keyword>
<reference evidence="6 7" key="1">
    <citation type="submission" date="2023-06" db="EMBL/GenBank/DDBJ databases">
        <title>Campylobacter magnum sp. nov., isolated from cecal contents of domestic pigs (Sus scrofa domesticus).</title>
        <authorList>
            <person name="Papic B."/>
            <person name="Gruntar I."/>
        </authorList>
    </citation>
    <scope>NUCLEOTIDE SEQUENCE [LARGE SCALE GENOMIC DNA]</scope>
    <source>
        <strain evidence="7">34484-21</strain>
    </source>
</reference>
<dbReference type="Pfam" id="PF02518">
    <property type="entry name" value="HATPase_c"/>
    <property type="match status" value="1"/>
</dbReference>
<dbReference type="RefSeq" id="WP_302244425.1">
    <property type="nucleotide sequence ID" value="NZ_JAULJQ010000006.1"/>
</dbReference>
<feature type="transmembrane region" description="Helical" evidence="4">
    <location>
        <begin position="6"/>
        <end position="31"/>
    </location>
</feature>
<dbReference type="InterPro" id="IPR036890">
    <property type="entry name" value="HATPase_C_sf"/>
</dbReference>
<protein>
    <recommendedName>
        <fullName evidence="2">histidine kinase</fullName>
        <ecNumber evidence="2">2.7.13.3</ecNumber>
    </recommendedName>
</protein>
<evidence type="ECO:0000259" key="5">
    <source>
        <dbReference type="PROSITE" id="PS50109"/>
    </source>
</evidence>
<evidence type="ECO:0000256" key="4">
    <source>
        <dbReference type="SAM" id="Phobius"/>
    </source>
</evidence>
<dbReference type="InterPro" id="IPR003594">
    <property type="entry name" value="HATPase_dom"/>
</dbReference>
<dbReference type="SUPFAM" id="SSF47384">
    <property type="entry name" value="Homodimeric domain of signal transducing histidine kinase"/>
    <property type="match status" value="1"/>
</dbReference>
<dbReference type="InterPro" id="IPR036097">
    <property type="entry name" value="HisK_dim/P_sf"/>
</dbReference>
<name>A0ABT8T7B4_9BACT</name>
<dbReference type="Proteomes" id="UP001171111">
    <property type="component" value="Unassembled WGS sequence"/>
</dbReference>
<dbReference type="EMBL" id="JAULJQ010000006">
    <property type="protein sequence ID" value="MDO2409591.1"/>
    <property type="molecule type" value="Genomic_DNA"/>
</dbReference>
<evidence type="ECO:0000313" key="7">
    <source>
        <dbReference type="Proteomes" id="UP001171111"/>
    </source>
</evidence>
<dbReference type="EC" id="2.7.13.3" evidence="2"/>
<dbReference type="Gene3D" id="1.10.287.130">
    <property type="match status" value="1"/>
</dbReference>
<dbReference type="PANTHER" id="PTHR43719:SF28">
    <property type="entry name" value="PEROXIDE STRESS-ACTIVATED HISTIDINE KINASE MAK1-RELATED"/>
    <property type="match status" value="1"/>
</dbReference>
<keyword evidence="6" id="KW-0808">Transferase</keyword>
<comment type="caution">
    <text evidence="6">The sequence shown here is derived from an EMBL/GenBank/DDBJ whole genome shotgun (WGS) entry which is preliminary data.</text>
</comment>
<dbReference type="CDD" id="cd00082">
    <property type="entry name" value="HisKA"/>
    <property type="match status" value="1"/>
</dbReference>
<feature type="transmembrane region" description="Helical" evidence="4">
    <location>
        <begin position="285"/>
        <end position="307"/>
    </location>
</feature>
<organism evidence="6 7">
    <name type="scientific">Campylobacter magnus</name>
    <dbReference type="NCBI Taxonomy" id="3026462"/>
    <lineage>
        <taxon>Bacteria</taxon>
        <taxon>Pseudomonadati</taxon>
        <taxon>Campylobacterota</taxon>
        <taxon>Epsilonproteobacteria</taxon>
        <taxon>Campylobacterales</taxon>
        <taxon>Campylobacteraceae</taxon>
        <taxon>Campylobacter</taxon>
    </lineage>
</organism>
<dbReference type="SUPFAM" id="SSF55874">
    <property type="entry name" value="ATPase domain of HSP90 chaperone/DNA topoisomerase II/histidine kinase"/>
    <property type="match status" value="1"/>
</dbReference>
<keyword evidence="7" id="KW-1185">Reference proteome</keyword>
<dbReference type="InterPro" id="IPR005467">
    <property type="entry name" value="His_kinase_dom"/>
</dbReference>
<dbReference type="PANTHER" id="PTHR43719">
    <property type="entry name" value="TWO-COMPONENT HISTIDINE KINASE"/>
    <property type="match status" value="1"/>
</dbReference>
<comment type="catalytic activity">
    <reaction evidence="1">
        <text>ATP + protein L-histidine = ADP + protein N-phospho-L-histidine.</text>
        <dbReference type="EC" id="2.7.13.3"/>
    </reaction>
</comment>
<dbReference type="InterPro" id="IPR003661">
    <property type="entry name" value="HisK_dim/P_dom"/>
</dbReference>
<keyword evidence="4" id="KW-0472">Membrane</keyword>
<evidence type="ECO:0000256" key="2">
    <source>
        <dbReference type="ARBA" id="ARBA00012438"/>
    </source>
</evidence>
<proteinExistence type="predicted"/>
<evidence type="ECO:0000313" key="6">
    <source>
        <dbReference type="EMBL" id="MDO2409591.1"/>
    </source>
</evidence>
<dbReference type="GO" id="GO:0016301">
    <property type="term" value="F:kinase activity"/>
    <property type="evidence" value="ECO:0007669"/>
    <property type="project" value="UniProtKB-KW"/>
</dbReference>
<dbReference type="SMART" id="SM00387">
    <property type="entry name" value="HATPase_c"/>
    <property type="match status" value="1"/>
</dbReference>
<accession>A0ABT8T7B4</accession>
<sequence length="972" mass="111308">MKANISTFFFAKISVLVLLFLSIILLCYFSWGLYSSIKFRELIDRSSPLYSLIKDISKERSARLIKEFYLDVDIDIGELEEATNNLAKELNMPDYFFHKLNSMRENFDVNVTNREFLLGFSELDEYILAEFDRLHLKNVNSEINSIIMAMWQIAKDDVRQNNIKDLLVKAAWAGKVLSKDDLLLLDDLYFEYANYIDILYQTPASFATFNKIDFDEIKAKYSQDKEYTKYNIEKFYNIIHSAITRGEITTSPNVIMDVSRKIENKNGENIEFLIDFTKKTQLNSIYIITFYTCVSFFIVLLCAYAFISLKRREKCFLENLSLLDLHTQNLKAIARFRSKNPDDAEIYKLFGDISEHFYEMDKIELRNKNEYSFFMDLITSEVKNPLNDIVGNIQLLQMLKSNTQQHETYYNKLLGSAKELDVLFNSLLKISSIQAKNLSLELLEVDIFDAINNVISDVIASIKQNNKNRINFIAYIDPELEGGVVCDIAKLRFVFATLLGNAIKYCSVNGMIALVIKCEHREIQGEKIIKRIRISIIDNGSGFDQTTLIEHSQTDKNIKVYSTKGLNLTISREYLRVMGSKLEINSSQKGTKASFILEAEFCNHAHNLKGAYTGKKIYVHESSLPKFELPMGENNETLKPRVLLDSYLRYLGFDYEFTDAKLDDAIYIVVGEKEPFDMQKCIFCSPTPPDVITDDKVHIETPFCVNSIANAYDIITGKAKGEQNIEKLEATALVLTTTAISSLVAKYIQHVKLPSSEIKDYDDSKKDKVFTLEGKLSGKYDIVFVDTDMFKNLKVDCPVVSISNEKLKEGDINSPILRSIICDKNKTERLEQEIIYSINVFKRRKGLITGGIKDILLFKKSLAASNIYKSAMLSFASSVDVVNDIGQFYKKLKTDTYKVVMCDCGIKGFTYEAYKNAIEEARKSKGHQTVAVLFKGSNDTVHVKDFFEIISTKAGKRDLEQSLKRHLNTSQY</sequence>